<keyword evidence="3 6" id="KW-0812">Transmembrane</keyword>
<dbReference type="GO" id="GO:0005886">
    <property type="term" value="C:plasma membrane"/>
    <property type="evidence" value="ECO:0007669"/>
    <property type="project" value="UniProtKB-SubCell"/>
</dbReference>
<accession>A0AAP0BBQ6</accession>
<keyword evidence="8" id="KW-1185">Reference proteome</keyword>
<dbReference type="AlphaFoldDB" id="A0AAP0BBQ6"/>
<name>A0AAP0BBQ6_9ASPA</name>
<feature type="transmembrane region" description="Helical" evidence="6">
    <location>
        <begin position="148"/>
        <end position="169"/>
    </location>
</feature>
<dbReference type="InterPro" id="IPR007603">
    <property type="entry name" value="Choline_transptr-like"/>
</dbReference>
<feature type="transmembrane region" description="Helical" evidence="6">
    <location>
        <begin position="421"/>
        <end position="453"/>
    </location>
</feature>
<comment type="subcellular location">
    <subcellularLocation>
        <location evidence="6">Cell membrane</location>
        <topology evidence="6">Multi-pass membrane protein</topology>
    </subcellularLocation>
    <subcellularLocation>
        <location evidence="1">Membrane</location>
        <topology evidence="1">Multi-pass membrane protein</topology>
    </subcellularLocation>
</comment>
<dbReference type="EMBL" id="JBBWWQ010000011">
    <property type="protein sequence ID" value="KAK8935093.1"/>
    <property type="molecule type" value="Genomic_DNA"/>
</dbReference>
<feature type="transmembrane region" description="Helical" evidence="6">
    <location>
        <begin position="335"/>
        <end position="356"/>
    </location>
</feature>
<dbReference type="GO" id="GO:0022857">
    <property type="term" value="F:transmembrane transporter activity"/>
    <property type="evidence" value="ECO:0007669"/>
    <property type="project" value="UniProtKB-UniRule"/>
</dbReference>
<feature type="transmembrane region" description="Helical" evidence="6">
    <location>
        <begin position="184"/>
        <end position="205"/>
    </location>
</feature>
<feature type="transmembrane region" description="Helical" evidence="6">
    <location>
        <begin position="119"/>
        <end position="141"/>
    </location>
</feature>
<feature type="transmembrane region" description="Helical" evidence="6">
    <location>
        <begin position="281"/>
        <end position="301"/>
    </location>
</feature>
<evidence type="ECO:0000256" key="2">
    <source>
        <dbReference type="ARBA" id="ARBA00007168"/>
    </source>
</evidence>
<feature type="transmembrane region" description="Helical" evidence="6">
    <location>
        <begin position="242"/>
        <end position="260"/>
    </location>
</feature>
<evidence type="ECO:0000313" key="7">
    <source>
        <dbReference type="EMBL" id="KAK8935093.1"/>
    </source>
</evidence>
<evidence type="ECO:0000256" key="6">
    <source>
        <dbReference type="RuleBase" id="RU368066"/>
    </source>
</evidence>
<evidence type="ECO:0000256" key="4">
    <source>
        <dbReference type="ARBA" id="ARBA00022989"/>
    </source>
</evidence>
<comment type="similarity">
    <text evidence="2 6">Belongs to the CTL (choline transporter-like) family.</text>
</comment>
<dbReference type="Proteomes" id="UP001418222">
    <property type="component" value="Unassembled WGS sequence"/>
</dbReference>
<dbReference type="PANTHER" id="PTHR12385:SF98">
    <property type="entry name" value="CHOLINE TRANSPORTER-LIKE PROTEIN"/>
    <property type="match status" value="1"/>
</dbReference>
<protein>
    <recommendedName>
        <fullName evidence="6">Choline transporter-like protein</fullName>
    </recommendedName>
</protein>
<evidence type="ECO:0000256" key="1">
    <source>
        <dbReference type="ARBA" id="ARBA00004141"/>
    </source>
</evidence>
<feature type="transmembrane region" description="Helical" evidence="6">
    <location>
        <begin position="465"/>
        <end position="483"/>
    </location>
</feature>
<feature type="transmembrane region" description="Helical" evidence="6">
    <location>
        <begin position="49"/>
        <end position="71"/>
    </location>
</feature>
<evidence type="ECO:0000313" key="8">
    <source>
        <dbReference type="Proteomes" id="UP001418222"/>
    </source>
</evidence>
<sequence>MGSAEDTKPLNLSEPLLPSTAFAAPASAEEEEQYPPITYNRGNRPLRDLPFLILFLILSFSTFALGIVVSVRRNPNRSRAFVFIYDSSSSSCIPPPNSSLHDLSSIYVYSSTSVFARDLIWTFVITLLLAGPIALSILFLLRHLAKQVVYTFIPFFILTLIFLNLYWFIACQFGVSCRQSFPLVYRILVLVFFFLFIALIVWLIVSNWHRIKLTVRILRISSSALASNIALFAVLPSLVLGLLVYFAPIVVFLVLATFNGKIVPWEREDGRYSCKWKQAGWVPSYFALAIITMIWSLSAMVEAQAYVTSGTIAQWYFSMEERKPRWSIRNSLRNAFGPSFGTICFSGMVLGVVRVVRIIVDTARREDIASGFVKVLLRCCAEYFLAAFDFVNKFTINFSAITGESYCSAAKMTYELLRRNLLSAAFVEVVSARTLAGIIFVISTLYAIAVYAILKSIDDLGTETYYIAVLAWALLMILLGYFVHVLEDVIDTVYVCYAVDRDKSEVSRQEVHEVCSLLPVSRNHRTSLDSRTPFLV</sequence>
<evidence type="ECO:0000256" key="5">
    <source>
        <dbReference type="ARBA" id="ARBA00023136"/>
    </source>
</evidence>
<keyword evidence="4 6" id="KW-1133">Transmembrane helix</keyword>
<comment type="function">
    <text evidence="6">Choline transporter.</text>
</comment>
<evidence type="ECO:0000256" key="3">
    <source>
        <dbReference type="ARBA" id="ARBA00022692"/>
    </source>
</evidence>
<keyword evidence="5 6" id="KW-0472">Membrane</keyword>
<dbReference type="Pfam" id="PF04515">
    <property type="entry name" value="Choline_transpo"/>
    <property type="match status" value="1"/>
</dbReference>
<dbReference type="PANTHER" id="PTHR12385">
    <property type="entry name" value="CHOLINE TRANSPORTER-LIKE (SLC FAMILY 44)"/>
    <property type="match status" value="1"/>
</dbReference>
<reference evidence="7 8" key="1">
    <citation type="journal article" date="2022" name="Nat. Plants">
        <title>Genomes of leafy and leafless Platanthera orchids illuminate the evolution of mycoheterotrophy.</title>
        <authorList>
            <person name="Li M.H."/>
            <person name="Liu K.W."/>
            <person name="Li Z."/>
            <person name="Lu H.C."/>
            <person name="Ye Q.L."/>
            <person name="Zhang D."/>
            <person name="Wang J.Y."/>
            <person name="Li Y.F."/>
            <person name="Zhong Z.M."/>
            <person name="Liu X."/>
            <person name="Yu X."/>
            <person name="Liu D.K."/>
            <person name="Tu X.D."/>
            <person name="Liu B."/>
            <person name="Hao Y."/>
            <person name="Liao X.Y."/>
            <person name="Jiang Y.T."/>
            <person name="Sun W.H."/>
            <person name="Chen J."/>
            <person name="Chen Y.Q."/>
            <person name="Ai Y."/>
            <person name="Zhai J.W."/>
            <person name="Wu S.S."/>
            <person name="Zhou Z."/>
            <person name="Hsiao Y.Y."/>
            <person name="Wu W.L."/>
            <person name="Chen Y.Y."/>
            <person name="Lin Y.F."/>
            <person name="Hsu J.L."/>
            <person name="Li C.Y."/>
            <person name="Wang Z.W."/>
            <person name="Zhao X."/>
            <person name="Zhong W.Y."/>
            <person name="Ma X.K."/>
            <person name="Ma L."/>
            <person name="Huang J."/>
            <person name="Chen G.Z."/>
            <person name="Huang M.Z."/>
            <person name="Huang L."/>
            <person name="Peng D.H."/>
            <person name="Luo Y.B."/>
            <person name="Zou S.Q."/>
            <person name="Chen S.P."/>
            <person name="Lan S."/>
            <person name="Tsai W.C."/>
            <person name="Van de Peer Y."/>
            <person name="Liu Z.J."/>
        </authorList>
    </citation>
    <scope>NUCLEOTIDE SEQUENCE [LARGE SCALE GENOMIC DNA]</scope>
    <source>
        <strain evidence="7">Lor287</strain>
    </source>
</reference>
<proteinExistence type="inferred from homology"/>
<gene>
    <name evidence="7" type="ORF">KSP39_PZI013321</name>
</gene>
<organism evidence="7 8">
    <name type="scientific">Platanthera zijinensis</name>
    <dbReference type="NCBI Taxonomy" id="2320716"/>
    <lineage>
        <taxon>Eukaryota</taxon>
        <taxon>Viridiplantae</taxon>
        <taxon>Streptophyta</taxon>
        <taxon>Embryophyta</taxon>
        <taxon>Tracheophyta</taxon>
        <taxon>Spermatophyta</taxon>
        <taxon>Magnoliopsida</taxon>
        <taxon>Liliopsida</taxon>
        <taxon>Asparagales</taxon>
        <taxon>Orchidaceae</taxon>
        <taxon>Orchidoideae</taxon>
        <taxon>Orchideae</taxon>
        <taxon>Orchidinae</taxon>
        <taxon>Platanthera</taxon>
    </lineage>
</organism>
<feature type="transmembrane region" description="Helical" evidence="6">
    <location>
        <begin position="217"/>
        <end position="236"/>
    </location>
</feature>
<comment type="caution">
    <text evidence="7">The sequence shown here is derived from an EMBL/GenBank/DDBJ whole genome shotgun (WGS) entry which is preliminary data.</text>
</comment>